<proteinExistence type="predicted"/>
<keyword evidence="2" id="KW-1185">Reference proteome</keyword>
<dbReference type="Proteomes" id="UP001057402">
    <property type="component" value="Chromosome 2"/>
</dbReference>
<comment type="caution">
    <text evidence="1">The sequence shown here is derived from an EMBL/GenBank/DDBJ whole genome shotgun (WGS) entry which is preliminary data.</text>
</comment>
<dbReference type="EMBL" id="CM042881">
    <property type="protein sequence ID" value="KAI4386544.1"/>
    <property type="molecule type" value="Genomic_DNA"/>
</dbReference>
<organism evidence="1 2">
    <name type="scientific">Melastoma candidum</name>
    <dbReference type="NCBI Taxonomy" id="119954"/>
    <lineage>
        <taxon>Eukaryota</taxon>
        <taxon>Viridiplantae</taxon>
        <taxon>Streptophyta</taxon>
        <taxon>Embryophyta</taxon>
        <taxon>Tracheophyta</taxon>
        <taxon>Spermatophyta</taxon>
        <taxon>Magnoliopsida</taxon>
        <taxon>eudicotyledons</taxon>
        <taxon>Gunneridae</taxon>
        <taxon>Pentapetalae</taxon>
        <taxon>rosids</taxon>
        <taxon>malvids</taxon>
        <taxon>Myrtales</taxon>
        <taxon>Melastomataceae</taxon>
        <taxon>Melastomatoideae</taxon>
        <taxon>Melastomateae</taxon>
        <taxon>Melastoma</taxon>
    </lineage>
</organism>
<gene>
    <name evidence="1" type="ORF">MLD38_004471</name>
</gene>
<name>A0ACB9S670_9MYRT</name>
<sequence length="243" mass="27566">MNHGVRKGAWTNEEDDLLRKCVESHGEGKWNLVPGRAGLNRCRKSCRMRWLNYLKPNIKRGVFEEDEVVMIIRLHKLLGNKYVLWSLIAGRIPGRTSNHVKNFWNIRSAKQEKEKSEEKSRKIAKVDVIKPRPRTFSKGLSWLSGKATLITCAALGIEDNSTNNNNNLADEGALFPLENEVAWWKGLLGDMDDLNVPAPTFMNITEESPVGESVAEMTKTVDGASIEDDWFADSPFDIDLWQL</sequence>
<accession>A0ACB9S670</accession>
<evidence type="ECO:0000313" key="1">
    <source>
        <dbReference type="EMBL" id="KAI4386544.1"/>
    </source>
</evidence>
<reference evidence="2" key="1">
    <citation type="journal article" date="2023" name="Front. Plant Sci.">
        <title>Chromosomal-level genome assembly of Melastoma candidum provides insights into trichome evolution.</title>
        <authorList>
            <person name="Zhong Y."/>
            <person name="Wu W."/>
            <person name="Sun C."/>
            <person name="Zou P."/>
            <person name="Liu Y."/>
            <person name="Dai S."/>
            <person name="Zhou R."/>
        </authorList>
    </citation>
    <scope>NUCLEOTIDE SEQUENCE [LARGE SCALE GENOMIC DNA]</scope>
</reference>
<protein>
    <submittedName>
        <fullName evidence="1">Uncharacterized protein</fullName>
    </submittedName>
</protein>
<evidence type="ECO:0000313" key="2">
    <source>
        <dbReference type="Proteomes" id="UP001057402"/>
    </source>
</evidence>